<dbReference type="Pfam" id="PF01476">
    <property type="entry name" value="LysM"/>
    <property type="match status" value="1"/>
</dbReference>
<dbReference type="CDD" id="cd00118">
    <property type="entry name" value="LysM"/>
    <property type="match status" value="1"/>
</dbReference>
<proteinExistence type="predicted"/>
<gene>
    <name evidence="4" type="ORF">AVDCRST_MAG05-3522</name>
</gene>
<protein>
    <submittedName>
        <fullName evidence="4">GH19</fullName>
    </submittedName>
</protein>
<dbReference type="PANTHER" id="PTHR22595">
    <property type="entry name" value="CHITINASE-RELATED"/>
    <property type="match status" value="1"/>
</dbReference>
<dbReference type="SMR" id="A0A6J4TC75"/>
<accession>A0A6J4TC75</accession>
<name>A0A6J4TC75_9ACTN</name>
<dbReference type="InterPro" id="IPR018392">
    <property type="entry name" value="LysM"/>
</dbReference>
<dbReference type="EMBL" id="CADCVM010000392">
    <property type="protein sequence ID" value="CAA9519502.1"/>
    <property type="molecule type" value="Genomic_DNA"/>
</dbReference>
<organism evidence="4">
    <name type="scientific">uncultured Rubrobacteraceae bacterium</name>
    <dbReference type="NCBI Taxonomy" id="349277"/>
    <lineage>
        <taxon>Bacteria</taxon>
        <taxon>Bacillati</taxon>
        <taxon>Actinomycetota</taxon>
        <taxon>Rubrobacteria</taxon>
        <taxon>Rubrobacterales</taxon>
        <taxon>Rubrobacteraceae</taxon>
        <taxon>environmental samples</taxon>
    </lineage>
</organism>
<reference evidence="4" key="1">
    <citation type="submission" date="2020-02" db="EMBL/GenBank/DDBJ databases">
        <authorList>
            <person name="Meier V. D."/>
        </authorList>
    </citation>
    <scope>NUCLEOTIDE SEQUENCE</scope>
    <source>
        <strain evidence="4">AVDCRST_MAG05</strain>
    </source>
</reference>
<dbReference type="GO" id="GO:0006952">
    <property type="term" value="P:defense response"/>
    <property type="evidence" value="ECO:0007669"/>
    <property type="project" value="UniProtKB-KW"/>
</dbReference>
<feature type="domain" description="LysM" evidence="3">
    <location>
        <begin position="1"/>
        <end position="45"/>
    </location>
</feature>
<dbReference type="PROSITE" id="PS51782">
    <property type="entry name" value="LYSM"/>
    <property type="match status" value="1"/>
</dbReference>
<dbReference type="InterPro" id="IPR000726">
    <property type="entry name" value="Glyco_hydro_19_cat"/>
</dbReference>
<dbReference type="SUPFAM" id="SSF54106">
    <property type="entry name" value="LysM domain"/>
    <property type="match status" value="1"/>
</dbReference>
<dbReference type="InterPro" id="IPR023346">
    <property type="entry name" value="Lysozyme-like_dom_sf"/>
</dbReference>
<dbReference type="SUPFAM" id="SSF53955">
    <property type="entry name" value="Lysozyme-like"/>
    <property type="match status" value="1"/>
</dbReference>
<dbReference type="SMART" id="SM00257">
    <property type="entry name" value="LysM"/>
    <property type="match status" value="1"/>
</dbReference>
<sequence>MRITVQAGETLGAIAQRFGTTVGELQQLNDILDADHLSAGHRLKVPERGAARPGQEAASNGGAGAAELFTVDQLAEISQNPDPAAFDLAGDRAALIPEMKKGGIVTKNQIAAFLANICQETDWLKTLEEYGNEQYFRFGPPGGDGVYLLDEWRYHGRGYIMLTWSDNYRAAGKAIGVGDRLVNEPDLLANDKELAARTAVWYWTSRDCGRYADQGNFEAVCSLINRGEIVPKGPINHWAQRPEAYQRARSVIGTGTTPLTEPAAEAAGTENGKADRWSWPVVNVPPRASGSYQDRHPTRYTWRPDVEEWARHLVDTYDCWVNTYVDHPEGFGRTLDSFDVWGPKGRNDPLDGTLGDTICDLLFNDEGKPDIDWIIYKKKWWTRASGVWRPFGENPFTWHNDHIHVTYLDD</sequence>
<dbReference type="AlphaFoldDB" id="A0A6J4TC75"/>
<keyword evidence="2" id="KW-1015">Disulfide bond</keyword>
<evidence type="ECO:0000259" key="3">
    <source>
        <dbReference type="PROSITE" id="PS51782"/>
    </source>
</evidence>
<keyword evidence="1" id="KW-0611">Plant defense</keyword>
<dbReference type="GO" id="GO:0016998">
    <property type="term" value="P:cell wall macromolecule catabolic process"/>
    <property type="evidence" value="ECO:0007669"/>
    <property type="project" value="InterPro"/>
</dbReference>
<evidence type="ECO:0000313" key="4">
    <source>
        <dbReference type="EMBL" id="CAA9519502.1"/>
    </source>
</evidence>
<evidence type="ECO:0000256" key="1">
    <source>
        <dbReference type="ARBA" id="ARBA00022821"/>
    </source>
</evidence>
<dbReference type="Gene3D" id="3.10.350.10">
    <property type="entry name" value="LysM domain"/>
    <property type="match status" value="1"/>
</dbReference>
<dbReference type="PANTHER" id="PTHR22595:SF79">
    <property type="entry name" value="CHITINASE 12"/>
    <property type="match status" value="1"/>
</dbReference>
<dbReference type="Pfam" id="PF00182">
    <property type="entry name" value="Glyco_hydro_19"/>
    <property type="match status" value="1"/>
</dbReference>
<dbReference type="GO" id="GO:0004568">
    <property type="term" value="F:chitinase activity"/>
    <property type="evidence" value="ECO:0007669"/>
    <property type="project" value="InterPro"/>
</dbReference>
<dbReference type="GO" id="GO:0006032">
    <property type="term" value="P:chitin catabolic process"/>
    <property type="evidence" value="ECO:0007669"/>
    <property type="project" value="InterPro"/>
</dbReference>
<evidence type="ECO:0000256" key="2">
    <source>
        <dbReference type="ARBA" id="ARBA00023157"/>
    </source>
</evidence>
<dbReference type="Gene3D" id="1.10.530.10">
    <property type="match status" value="1"/>
</dbReference>
<dbReference type="InterPro" id="IPR036779">
    <property type="entry name" value="LysM_dom_sf"/>
</dbReference>
<dbReference type="CDD" id="cd00325">
    <property type="entry name" value="chitinase_GH19"/>
    <property type="match status" value="1"/>
</dbReference>